<accession>A0A8S3VIT4</accession>
<keyword evidence="3" id="KW-1185">Reference proteome</keyword>
<evidence type="ECO:0000256" key="1">
    <source>
        <dbReference type="SAM" id="Phobius"/>
    </source>
</evidence>
<dbReference type="EMBL" id="CAJPWZ010003321">
    <property type="protein sequence ID" value="CAG2257108.1"/>
    <property type="molecule type" value="Genomic_DNA"/>
</dbReference>
<gene>
    <name evidence="2" type="ORF">MEDL_68488</name>
</gene>
<proteinExistence type="predicted"/>
<protein>
    <submittedName>
        <fullName evidence="2">Uncharacterized protein</fullName>
    </submittedName>
</protein>
<evidence type="ECO:0000313" key="2">
    <source>
        <dbReference type="EMBL" id="CAG2257108.1"/>
    </source>
</evidence>
<feature type="transmembrane region" description="Helical" evidence="1">
    <location>
        <begin position="87"/>
        <end position="106"/>
    </location>
</feature>
<feature type="transmembrane region" description="Helical" evidence="1">
    <location>
        <begin position="12"/>
        <end position="33"/>
    </location>
</feature>
<name>A0A8S3VIT4_MYTED</name>
<reference evidence="2" key="1">
    <citation type="submission" date="2021-03" db="EMBL/GenBank/DDBJ databases">
        <authorList>
            <person name="Bekaert M."/>
        </authorList>
    </citation>
    <scope>NUCLEOTIDE SEQUENCE</scope>
</reference>
<dbReference type="OrthoDB" id="5954308at2759"/>
<sequence>MALELPSLQEGLKSIAVAASGLLAGTAVYISVVETKSRANLDIKSMRKQWSDSFDNAAVFVLGVGTLGTAANVALFFMDTSPYKNLWLVEPCLFIIGGIYTSIVMLPEIRELKNDEIVAKKGDKWVEEGITRWSKRHLLRTLVNLCGSCCVIYTALKSQTQ</sequence>
<dbReference type="AlphaFoldDB" id="A0A8S3VIT4"/>
<keyword evidence="1" id="KW-0812">Transmembrane</keyword>
<keyword evidence="1" id="KW-0472">Membrane</keyword>
<dbReference type="PANTHER" id="PTHR36535:SF1">
    <property type="entry name" value="DUF1772 DOMAIN-CONTAINING PROTEIN"/>
    <property type="match status" value="1"/>
</dbReference>
<keyword evidence="1" id="KW-1133">Transmembrane helix</keyword>
<organism evidence="2 3">
    <name type="scientific">Mytilus edulis</name>
    <name type="common">Blue mussel</name>
    <dbReference type="NCBI Taxonomy" id="6550"/>
    <lineage>
        <taxon>Eukaryota</taxon>
        <taxon>Metazoa</taxon>
        <taxon>Spiralia</taxon>
        <taxon>Lophotrochozoa</taxon>
        <taxon>Mollusca</taxon>
        <taxon>Bivalvia</taxon>
        <taxon>Autobranchia</taxon>
        <taxon>Pteriomorphia</taxon>
        <taxon>Mytilida</taxon>
        <taxon>Mytiloidea</taxon>
        <taxon>Mytilidae</taxon>
        <taxon>Mytilinae</taxon>
        <taxon>Mytilus</taxon>
    </lineage>
</organism>
<comment type="caution">
    <text evidence="2">The sequence shown here is derived from an EMBL/GenBank/DDBJ whole genome shotgun (WGS) entry which is preliminary data.</text>
</comment>
<feature type="transmembrane region" description="Helical" evidence="1">
    <location>
        <begin position="54"/>
        <end position="75"/>
    </location>
</feature>
<dbReference type="Proteomes" id="UP000683360">
    <property type="component" value="Unassembled WGS sequence"/>
</dbReference>
<evidence type="ECO:0000313" key="3">
    <source>
        <dbReference type="Proteomes" id="UP000683360"/>
    </source>
</evidence>
<dbReference type="PANTHER" id="PTHR36535">
    <property type="entry name" value="YALI0E30327P"/>
    <property type="match status" value="1"/>
</dbReference>